<dbReference type="PANTHER" id="PTHR12049:SF7">
    <property type="entry name" value="PROTEIN ARGININE METHYLTRANSFERASE NDUFAF7, MITOCHONDRIAL"/>
    <property type="match status" value="1"/>
</dbReference>
<proteinExistence type="predicted"/>
<reference evidence="3" key="1">
    <citation type="submission" date="2022-06" db="EMBL/GenBank/DDBJ databases">
        <title>Genome sequence of Phormidium yuhuli AB48 isolated from an industrial photobioreactor environment.</title>
        <authorList>
            <person name="Qiu Y."/>
            <person name="Noonan A.J.C."/>
            <person name="Dofher K."/>
            <person name="Koch M."/>
            <person name="Kieft B."/>
            <person name="Lin X."/>
            <person name="Ziels R.M."/>
            <person name="Hallam S.J."/>
        </authorList>
    </citation>
    <scope>NUCLEOTIDE SEQUENCE</scope>
    <source>
        <strain evidence="3">AB48</strain>
    </source>
</reference>
<dbReference type="InterPro" id="IPR029063">
    <property type="entry name" value="SAM-dependent_MTases_sf"/>
</dbReference>
<dbReference type="RefSeq" id="WP_252663302.1">
    <property type="nucleotide sequence ID" value="NZ_CP098611.1"/>
</dbReference>
<dbReference type="GO" id="GO:0032259">
    <property type="term" value="P:methylation"/>
    <property type="evidence" value="ECO:0007669"/>
    <property type="project" value="UniProtKB-KW"/>
</dbReference>
<keyword evidence="2" id="KW-0808">Transferase</keyword>
<evidence type="ECO:0000313" key="4">
    <source>
        <dbReference type="Proteomes" id="UP001056708"/>
    </source>
</evidence>
<gene>
    <name evidence="3" type="ORF">NEA10_00580</name>
</gene>
<protein>
    <submittedName>
        <fullName evidence="3">Class I SAM-dependent methyltransferase</fullName>
    </submittedName>
</protein>
<dbReference type="InterPro" id="IPR003788">
    <property type="entry name" value="NDUFAF7"/>
</dbReference>
<dbReference type="InterPro" id="IPR038375">
    <property type="entry name" value="NDUFAF7_sf"/>
</dbReference>
<dbReference type="GO" id="GO:0008168">
    <property type="term" value="F:methyltransferase activity"/>
    <property type="evidence" value="ECO:0007669"/>
    <property type="project" value="UniProtKB-KW"/>
</dbReference>
<keyword evidence="1 3" id="KW-0489">Methyltransferase</keyword>
<evidence type="ECO:0000256" key="2">
    <source>
        <dbReference type="ARBA" id="ARBA00022679"/>
    </source>
</evidence>
<dbReference type="PANTHER" id="PTHR12049">
    <property type="entry name" value="PROTEIN ARGININE METHYLTRANSFERASE NDUFAF7, MITOCHONDRIAL"/>
    <property type="match status" value="1"/>
</dbReference>
<organism evidence="3 4">
    <name type="scientific">Phormidium yuhuli AB48</name>
    <dbReference type="NCBI Taxonomy" id="2940671"/>
    <lineage>
        <taxon>Bacteria</taxon>
        <taxon>Bacillati</taxon>
        <taxon>Cyanobacteriota</taxon>
        <taxon>Cyanophyceae</taxon>
        <taxon>Oscillatoriophycideae</taxon>
        <taxon>Oscillatoriales</taxon>
        <taxon>Oscillatoriaceae</taxon>
        <taxon>Phormidium</taxon>
        <taxon>Phormidium yuhuli</taxon>
    </lineage>
</organism>
<dbReference type="Pfam" id="PF02636">
    <property type="entry name" value="Methyltransf_28"/>
    <property type="match status" value="1"/>
</dbReference>
<accession>A0ABY5APX5</accession>
<sequence length="389" mass="43455">MTASSNPELVAAIRDQILHSPQQRISFADYMAAALYHPQHGYYSRGAKLGARGDFVTSSHLSADFGELLAEQLIEIWTVLGCPQHFDVVEMGAGQGILAVDILRFISQKKSDFFKAITYTIIEKSAVLRQQQQQIQGANLSWKTWDDLADESLEGCLFSNELVDAFPVHRLRRDQGQWQECYVSWDKGAGFQEELGPLSTPALTHYFEQVGVNSENFPDGYTTEVNLAALSWLETLARKLKRGYVITIDYGYEAQRYYHPQRSQGTLQCYRQHRHHDDPYCFVGEQDITAHVDFTALQRQGDRSGLDAEGFTPQALFLMALGLGDRLAALGQGNQTATGADIIRVMQRREVLHGLCDPQGLGGFGVLVQSKGLRSDRPPLKGLTIPRMA</sequence>
<dbReference type="Proteomes" id="UP001056708">
    <property type="component" value="Chromosome"/>
</dbReference>
<dbReference type="EMBL" id="CP098611">
    <property type="protein sequence ID" value="USR91272.1"/>
    <property type="molecule type" value="Genomic_DNA"/>
</dbReference>
<keyword evidence="4" id="KW-1185">Reference proteome</keyword>
<evidence type="ECO:0000313" key="3">
    <source>
        <dbReference type="EMBL" id="USR91272.1"/>
    </source>
</evidence>
<name>A0ABY5APX5_9CYAN</name>
<dbReference type="SUPFAM" id="SSF53335">
    <property type="entry name" value="S-adenosyl-L-methionine-dependent methyltransferases"/>
    <property type="match status" value="1"/>
</dbReference>
<dbReference type="Gene3D" id="3.40.50.12710">
    <property type="match status" value="1"/>
</dbReference>
<evidence type="ECO:0000256" key="1">
    <source>
        <dbReference type="ARBA" id="ARBA00022603"/>
    </source>
</evidence>